<dbReference type="RefSeq" id="WP_091860574.1">
    <property type="nucleotide sequence ID" value="NZ_FNBZ01000007.1"/>
</dbReference>
<name>A0ABY0P4I5_9HYPH</name>
<evidence type="ECO:0000313" key="3">
    <source>
        <dbReference type="Proteomes" id="UP000199468"/>
    </source>
</evidence>
<evidence type="ECO:0000313" key="2">
    <source>
        <dbReference type="EMBL" id="SDH26665.1"/>
    </source>
</evidence>
<keyword evidence="1" id="KW-0732">Signal</keyword>
<gene>
    <name evidence="2" type="ORF">SAMN05421844_107320</name>
</gene>
<reference evidence="2 3" key="1">
    <citation type="submission" date="2016-10" db="EMBL/GenBank/DDBJ databases">
        <authorList>
            <person name="Varghese N."/>
            <person name="Submissions S."/>
        </authorList>
    </citation>
    <scope>NUCLEOTIDE SEQUENCE [LARGE SCALE GENOMIC DNA]</scope>
    <source>
        <strain evidence="2 3">DSM 26672</strain>
    </source>
</reference>
<sequence>MRTVTASALCFLLWQPVQAETLFVACDNGLRCFRAPCPARDVLLLPSNRRLSRTDASLTQLTEAERKRVAEVSGTYYGTIVFAGEIDEGRKPPVVATRIVREATKAEAALCRKRS</sequence>
<accession>A0ABY0P4I5</accession>
<proteinExistence type="predicted"/>
<dbReference type="Proteomes" id="UP000199468">
    <property type="component" value="Unassembled WGS sequence"/>
</dbReference>
<protein>
    <submittedName>
        <fullName evidence="2">Uncharacterized protein</fullName>
    </submittedName>
</protein>
<dbReference type="EMBL" id="FNBZ01000007">
    <property type="protein sequence ID" value="SDH26665.1"/>
    <property type="molecule type" value="Genomic_DNA"/>
</dbReference>
<keyword evidence="3" id="KW-1185">Reference proteome</keyword>
<organism evidence="2 3">
    <name type="scientific">Bosea robiniae</name>
    <dbReference type="NCBI Taxonomy" id="1036780"/>
    <lineage>
        <taxon>Bacteria</taxon>
        <taxon>Pseudomonadati</taxon>
        <taxon>Pseudomonadota</taxon>
        <taxon>Alphaproteobacteria</taxon>
        <taxon>Hyphomicrobiales</taxon>
        <taxon>Boseaceae</taxon>
        <taxon>Bosea</taxon>
    </lineage>
</organism>
<feature type="signal peptide" evidence="1">
    <location>
        <begin position="1"/>
        <end position="19"/>
    </location>
</feature>
<comment type="caution">
    <text evidence="2">The sequence shown here is derived from an EMBL/GenBank/DDBJ whole genome shotgun (WGS) entry which is preliminary data.</text>
</comment>
<evidence type="ECO:0000256" key="1">
    <source>
        <dbReference type="SAM" id="SignalP"/>
    </source>
</evidence>
<feature type="chain" id="PRO_5047428399" evidence="1">
    <location>
        <begin position="20"/>
        <end position="115"/>
    </location>
</feature>